<dbReference type="InterPro" id="IPR027417">
    <property type="entry name" value="P-loop_NTPase"/>
</dbReference>
<evidence type="ECO:0000256" key="5">
    <source>
        <dbReference type="PROSITE-ProRule" id="PRU00283"/>
    </source>
</evidence>
<feature type="transmembrane region" description="Helical" evidence="9">
    <location>
        <begin position="47"/>
        <end position="75"/>
    </location>
</feature>
<keyword evidence="7" id="KW-0175">Coiled coil</keyword>
<reference evidence="12" key="1">
    <citation type="submission" date="2025-08" db="UniProtKB">
        <authorList>
            <consortium name="RefSeq"/>
        </authorList>
    </citation>
    <scope>IDENTIFICATION</scope>
    <source>
        <tissue evidence="12">Whole sample</tissue>
    </source>
</reference>
<keyword evidence="5 6" id="KW-0505">Motor protein</keyword>
<dbReference type="PROSITE" id="PS50067">
    <property type="entry name" value="KINESIN_MOTOR_2"/>
    <property type="match status" value="1"/>
</dbReference>
<dbReference type="OrthoDB" id="3176171at2759"/>
<protein>
    <recommendedName>
        <fullName evidence="6">Kinesin-like protein</fullName>
    </recommendedName>
</protein>
<comment type="subcellular location">
    <subcellularLocation>
        <location evidence="1">Cytoplasm</location>
        <location evidence="1">Cytoskeleton</location>
    </subcellularLocation>
</comment>
<dbReference type="InterPro" id="IPR036961">
    <property type="entry name" value="Kinesin_motor_dom_sf"/>
</dbReference>
<dbReference type="GeneID" id="111104252"/>
<evidence type="ECO:0000256" key="7">
    <source>
        <dbReference type="SAM" id="Coils"/>
    </source>
</evidence>
<dbReference type="Gene3D" id="3.40.850.10">
    <property type="entry name" value="Kinesin motor domain"/>
    <property type="match status" value="1"/>
</dbReference>
<name>A0A8B8AQQ0_CRAVI</name>
<comment type="similarity">
    <text evidence="5 6">Belongs to the TRAFAC class myosin-kinesin ATPase superfamily. Kinesin family.</text>
</comment>
<keyword evidence="9" id="KW-0472">Membrane</keyword>
<keyword evidence="4" id="KW-0206">Cytoskeleton</keyword>
<feature type="compositionally biased region" description="Polar residues" evidence="8">
    <location>
        <begin position="350"/>
        <end position="360"/>
    </location>
</feature>
<feature type="domain" description="Kinesin motor" evidence="10">
    <location>
        <begin position="173"/>
        <end position="491"/>
    </location>
</feature>
<evidence type="ECO:0000256" key="4">
    <source>
        <dbReference type="ARBA" id="ARBA00023212"/>
    </source>
</evidence>
<evidence type="ECO:0000256" key="6">
    <source>
        <dbReference type="RuleBase" id="RU000394"/>
    </source>
</evidence>
<sequence length="501" mass="57133">MVLGPDTRQSITELVEDPVERDLSADGLHLLQTLQTLRTLRSVSYLCLFRVFIVVPVLVVLIVLVAIVLGVLFWWKRRQNTKQDDKGKIDEEATLNLLGKSKENTKNGEVSEENTAMAELIKDYKEKLAEMSRQIEILKTQSEMDNQELKKKVLEKNEECKRLNNKLQEAKGNIRVLCRIKLCEENDILSTTKTTVSIKGTEKRYTFERVFDKESTQREVYEDIKELVRSFLDGYNLCIFAYGQTGSGKTYTMEGPPDNISEDTEGIIPRAMKQVFQTIKELKVAGWTYKLRASYIELYNEEIRDLTKGSNVQEKHEIKYPRGEQGKATITNIKEEEVENTDDALNFYKQASKSRTSGKTGRNERSSRSHAIFRVEMTGRVENVEGVKNTCSGTLTLVDLAGSEKLDDAASVTTNQETKKINLSLMELSKVLRALRKKENPIYRNSKLTFLLKNSLGGNSKTLMIVNVSPTEDCKRETERTLEFGKEVSKVVLENVPRKNK</sequence>
<dbReference type="Proteomes" id="UP000694844">
    <property type="component" value="Chromosome 7"/>
</dbReference>
<feature type="region of interest" description="Disordered" evidence="8">
    <location>
        <begin position="350"/>
        <end position="369"/>
    </location>
</feature>
<keyword evidence="4" id="KW-0963">Cytoplasm</keyword>
<evidence type="ECO:0000256" key="8">
    <source>
        <dbReference type="SAM" id="MobiDB-lite"/>
    </source>
</evidence>
<dbReference type="GO" id="GO:0005524">
    <property type="term" value="F:ATP binding"/>
    <property type="evidence" value="ECO:0007669"/>
    <property type="project" value="UniProtKB-UniRule"/>
</dbReference>
<evidence type="ECO:0000256" key="2">
    <source>
        <dbReference type="ARBA" id="ARBA00022741"/>
    </source>
</evidence>
<dbReference type="GO" id="GO:0003777">
    <property type="term" value="F:microtubule motor activity"/>
    <property type="evidence" value="ECO:0007669"/>
    <property type="project" value="InterPro"/>
</dbReference>
<keyword evidence="11" id="KW-1185">Reference proteome</keyword>
<gene>
    <name evidence="12" type="primary">LOC111104252</name>
</gene>
<feature type="binding site" evidence="5">
    <location>
        <begin position="243"/>
        <end position="250"/>
    </location>
    <ligand>
        <name>ATP</name>
        <dbReference type="ChEBI" id="CHEBI:30616"/>
    </ligand>
</feature>
<keyword evidence="9" id="KW-0812">Transmembrane</keyword>
<feature type="coiled-coil region" evidence="7">
    <location>
        <begin position="114"/>
        <end position="180"/>
    </location>
</feature>
<evidence type="ECO:0000256" key="3">
    <source>
        <dbReference type="ARBA" id="ARBA00022840"/>
    </source>
</evidence>
<dbReference type="PROSITE" id="PS00411">
    <property type="entry name" value="KINESIN_MOTOR_1"/>
    <property type="match status" value="1"/>
</dbReference>
<accession>A0A8B8AQQ0</accession>
<evidence type="ECO:0000313" key="11">
    <source>
        <dbReference type="Proteomes" id="UP000694844"/>
    </source>
</evidence>
<dbReference type="InterPro" id="IPR027640">
    <property type="entry name" value="Kinesin-like_fam"/>
</dbReference>
<evidence type="ECO:0000259" key="10">
    <source>
        <dbReference type="PROSITE" id="PS50067"/>
    </source>
</evidence>
<dbReference type="RefSeq" id="XP_022293807.1">
    <property type="nucleotide sequence ID" value="XM_022438099.1"/>
</dbReference>
<dbReference type="GO" id="GO:0007018">
    <property type="term" value="P:microtubule-based movement"/>
    <property type="evidence" value="ECO:0007669"/>
    <property type="project" value="InterPro"/>
</dbReference>
<organism evidence="11 12">
    <name type="scientific">Crassostrea virginica</name>
    <name type="common">Eastern oyster</name>
    <dbReference type="NCBI Taxonomy" id="6565"/>
    <lineage>
        <taxon>Eukaryota</taxon>
        <taxon>Metazoa</taxon>
        <taxon>Spiralia</taxon>
        <taxon>Lophotrochozoa</taxon>
        <taxon>Mollusca</taxon>
        <taxon>Bivalvia</taxon>
        <taxon>Autobranchia</taxon>
        <taxon>Pteriomorphia</taxon>
        <taxon>Ostreida</taxon>
        <taxon>Ostreoidea</taxon>
        <taxon>Ostreidae</taxon>
        <taxon>Crassostrea</taxon>
    </lineage>
</organism>
<keyword evidence="2 5" id="KW-0547">Nucleotide-binding</keyword>
<evidence type="ECO:0000313" key="12">
    <source>
        <dbReference type="RefSeq" id="XP_022293807.1"/>
    </source>
</evidence>
<dbReference type="GO" id="GO:0008017">
    <property type="term" value="F:microtubule binding"/>
    <property type="evidence" value="ECO:0007669"/>
    <property type="project" value="InterPro"/>
</dbReference>
<dbReference type="SMART" id="SM00129">
    <property type="entry name" value="KISc"/>
    <property type="match status" value="1"/>
</dbReference>
<dbReference type="InterPro" id="IPR019821">
    <property type="entry name" value="Kinesin_motor_CS"/>
</dbReference>
<keyword evidence="6" id="KW-0493">Microtubule</keyword>
<dbReference type="GO" id="GO:0005874">
    <property type="term" value="C:microtubule"/>
    <property type="evidence" value="ECO:0007669"/>
    <property type="project" value="UniProtKB-KW"/>
</dbReference>
<dbReference type="PRINTS" id="PR00380">
    <property type="entry name" value="KINESINHEAVY"/>
</dbReference>
<evidence type="ECO:0000256" key="1">
    <source>
        <dbReference type="ARBA" id="ARBA00004245"/>
    </source>
</evidence>
<dbReference type="PANTHER" id="PTHR47972">
    <property type="entry name" value="KINESIN-LIKE PROTEIN KLP-3"/>
    <property type="match status" value="1"/>
</dbReference>
<dbReference type="AlphaFoldDB" id="A0A8B8AQQ0"/>
<keyword evidence="3 5" id="KW-0067">ATP-binding</keyword>
<dbReference type="InterPro" id="IPR001752">
    <property type="entry name" value="Kinesin_motor_dom"/>
</dbReference>
<dbReference type="Pfam" id="PF00225">
    <property type="entry name" value="Kinesin"/>
    <property type="match status" value="1"/>
</dbReference>
<evidence type="ECO:0000256" key="9">
    <source>
        <dbReference type="SAM" id="Phobius"/>
    </source>
</evidence>
<proteinExistence type="inferred from homology"/>
<dbReference type="SUPFAM" id="SSF52540">
    <property type="entry name" value="P-loop containing nucleoside triphosphate hydrolases"/>
    <property type="match status" value="1"/>
</dbReference>
<keyword evidence="9" id="KW-1133">Transmembrane helix</keyword>